<proteinExistence type="predicted"/>
<reference evidence="2" key="1">
    <citation type="journal article" date="2015" name="Nature">
        <title>Complex archaea that bridge the gap between prokaryotes and eukaryotes.</title>
        <authorList>
            <person name="Spang A."/>
            <person name="Saw J.H."/>
            <person name="Jorgensen S.L."/>
            <person name="Zaremba-Niedzwiedzka K."/>
            <person name="Martijn J."/>
            <person name="Lind A.E."/>
            <person name="van Eijk R."/>
            <person name="Schleper C."/>
            <person name="Guy L."/>
            <person name="Ettema T.J."/>
        </authorList>
    </citation>
    <scope>NUCLEOTIDE SEQUENCE</scope>
</reference>
<feature type="compositionally biased region" description="Acidic residues" evidence="1">
    <location>
        <begin position="147"/>
        <end position="157"/>
    </location>
</feature>
<evidence type="ECO:0000313" key="2">
    <source>
        <dbReference type="EMBL" id="KKL21926.1"/>
    </source>
</evidence>
<comment type="caution">
    <text evidence="2">The sequence shown here is derived from an EMBL/GenBank/DDBJ whole genome shotgun (WGS) entry which is preliminary data.</text>
</comment>
<feature type="region of interest" description="Disordered" evidence="1">
    <location>
        <begin position="100"/>
        <end position="157"/>
    </location>
</feature>
<gene>
    <name evidence="2" type="ORF">LCGC14_2440580</name>
</gene>
<accession>A0A0F9DW54</accession>
<organism evidence="2">
    <name type="scientific">marine sediment metagenome</name>
    <dbReference type="NCBI Taxonomy" id="412755"/>
    <lineage>
        <taxon>unclassified sequences</taxon>
        <taxon>metagenomes</taxon>
        <taxon>ecological metagenomes</taxon>
    </lineage>
</organism>
<name>A0A0F9DW54_9ZZZZ</name>
<dbReference type="EMBL" id="LAZR01037545">
    <property type="protein sequence ID" value="KKL21926.1"/>
    <property type="molecule type" value="Genomic_DNA"/>
</dbReference>
<feature type="compositionally biased region" description="Low complexity" evidence="1">
    <location>
        <begin position="126"/>
        <end position="135"/>
    </location>
</feature>
<dbReference type="InterPro" id="IPR021474">
    <property type="entry name" value="DUF3127"/>
</dbReference>
<dbReference type="Pfam" id="PF11325">
    <property type="entry name" value="DUF3127"/>
    <property type="match status" value="1"/>
</dbReference>
<protein>
    <recommendedName>
        <fullName evidence="3">DUF3127 domain-containing protein</fullName>
    </recommendedName>
</protein>
<sequence>MQVKARISFIGKVRDVTDKFKVRSFILRETWNTRLSGEQESFIPMQVTQGNCGLLDGLEVRDEVIVQFNMDGRMANDINQKTGEPQAFLNLTAYQIDLAVPRENTGSGEAKTPTAAPTQAPPPVVPVTTTTAPEPQQAPFPTQPPQEGDDGPSDLPF</sequence>
<dbReference type="AlphaFoldDB" id="A0A0F9DW54"/>
<evidence type="ECO:0000256" key="1">
    <source>
        <dbReference type="SAM" id="MobiDB-lite"/>
    </source>
</evidence>
<evidence type="ECO:0008006" key="3">
    <source>
        <dbReference type="Google" id="ProtNLM"/>
    </source>
</evidence>